<dbReference type="PROSITE" id="PS50076">
    <property type="entry name" value="DNAJ_2"/>
    <property type="match status" value="1"/>
</dbReference>
<dbReference type="RefSeq" id="WP_255913494.1">
    <property type="nucleotide sequence ID" value="NZ_JANFQO010000006.1"/>
</dbReference>
<keyword evidence="4" id="KW-1185">Reference proteome</keyword>
<dbReference type="Gene3D" id="1.10.3680.10">
    <property type="entry name" value="TerB-like"/>
    <property type="match status" value="1"/>
</dbReference>
<proteinExistence type="predicted"/>
<protein>
    <submittedName>
        <fullName evidence="3">Co-chaperone DjlA</fullName>
    </submittedName>
</protein>
<dbReference type="CDD" id="cd06257">
    <property type="entry name" value="DnaJ"/>
    <property type="match status" value="1"/>
</dbReference>
<dbReference type="SUPFAM" id="SSF46565">
    <property type="entry name" value="Chaperone J-domain"/>
    <property type="match status" value="1"/>
</dbReference>
<dbReference type="Gene3D" id="1.10.287.110">
    <property type="entry name" value="DnaJ domain"/>
    <property type="match status" value="1"/>
</dbReference>
<evidence type="ECO:0000313" key="4">
    <source>
        <dbReference type="Proteomes" id="UP001165498"/>
    </source>
</evidence>
<dbReference type="Pfam" id="PF00226">
    <property type="entry name" value="DnaJ"/>
    <property type="match status" value="1"/>
</dbReference>
<comment type="caution">
    <text evidence="3">The sequence shown here is derived from an EMBL/GenBank/DDBJ whole genome shotgun (WGS) entry which is preliminary data.</text>
</comment>
<dbReference type="InterPro" id="IPR050817">
    <property type="entry name" value="DjlA_DnaK_co-chaperone"/>
</dbReference>
<dbReference type="EMBL" id="JANFQO010000006">
    <property type="protein sequence ID" value="MCQ4164625.1"/>
    <property type="molecule type" value="Genomic_DNA"/>
</dbReference>
<feature type="domain" description="J" evidence="2">
    <location>
        <begin position="204"/>
        <end position="268"/>
    </location>
</feature>
<keyword evidence="1" id="KW-0143">Chaperone</keyword>
<dbReference type="InterPro" id="IPR007791">
    <property type="entry name" value="DjlA_N"/>
</dbReference>
<dbReference type="InterPro" id="IPR036869">
    <property type="entry name" value="J_dom_sf"/>
</dbReference>
<evidence type="ECO:0000259" key="2">
    <source>
        <dbReference type="PROSITE" id="PS50076"/>
    </source>
</evidence>
<organism evidence="3 4">
    <name type="scientific">Tahibacter harae</name>
    <dbReference type="NCBI Taxonomy" id="2963937"/>
    <lineage>
        <taxon>Bacteria</taxon>
        <taxon>Pseudomonadati</taxon>
        <taxon>Pseudomonadota</taxon>
        <taxon>Gammaproteobacteria</taxon>
        <taxon>Lysobacterales</taxon>
        <taxon>Rhodanobacteraceae</taxon>
        <taxon>Tahibacter</taxon>
    </lineage>
</organism>
<dbReference type="CDD" id="cd07316">
    <property type="entry name" value="terB_like_DjlA"/>
    <property type="match status" value="1"/>
</dbReference>
<dbReference type="NCBIfam" id="NF006948">
    <property type="entry name" value="PRK09430.1"/>
    <property type="match status" value="1"/>
</dbReference>
<accession>A0ABT1QQQ4</accession>
<dbReference type="Proteomes" id="UP001165498">
    <property type="component" value="Unassembled WGS sequence"/>
</dbReference>
<dbReference type="InterPro" id="IPR001623">
    <property type="entry name" value="DnaJ_domain"/>
</dbReference>
<dbReference type="SMART" id="SM00271">
    <property type="entry name" value="DnaJ"/>
    <property type="match status" value="1"/>
</dbReference>
<dbReference type="SUPFAM" id="SSF158682">
    <property type="entry name" value="TerB-like"/>
    <property type="match status" value="1"/>
</dbReference>
<evidence type="ECO:0000313" key="3">
    <source>
        <dbReference type="EMBL" id="MCQ4164625.1"/>
    </source>
</evidence>
<sequence length="268" mass="29574">MKGWLGKIIGAAVGLALLRHPLGLLFGLLVGHMYDIGGFSFSRPRPRVARSFVDPLFGLIGAMAKADGRVSESEIAAVEQLMQRMGLSAAQRHEAIACFNAGKTPGFVVDRAIRDLRSWCLGRRDHAYVLIDVLLDVVFSDGQGTEPRMQLMRRMCAALGVQEREIAVLAAMKGHIWNPAGQSYSYRHGGGTAAPPPPQNGGTDPYAVLGVERGIDERGLKRAWRKLMSEHHPDKLGDVPELLRQRAEQRAREINTAYERIKAERGFR</sequence>
<dbReference type="InterPro" id="IPR029024">
    <property type="entry name" value="TerB-like"/>
</dbReference>
<name>A0ABT1QQQ4_9GAMM</name>
<gene>
    <name evidence="3" type="primary">djlA</name>
    <name evidence="3" type="ORF">NM961_07870</name>
</gene>
<reference evidence="3" key="1">
    <citation type="submission" date="2022-07" db="EMBL/GenBank/DDBJ databases">
        <title>Tahibacter sp., a new gammaproteobacterium isolated from the silt sample collected at pig farm.</title>
        <authorList>
            <person name="Chen H."/>
        </authorList>
    </citation>
    <scope>NUCLEOTIDE SEQUENCE</scope>
    <source>
        <strain evidence="3">P2K</strain>
    </source>
</reference>
<dbReference type="PRINTS" id="PR00625">
    <property type="entry name" value="JDOMAIN"/>
</dbReference>
<dbReference type="Pfam" id="PF05099">
    <property type="entry name" value="TerB"/>
    <property type="match status" value="1"/>
</dbReference>
<dbReference type="PANTHER" id="PTHR24074">
    <property type="entry name" value="CO-CHAPERONE PROTEIN DJLA"/>
    <property type="match status" value="1"/>
</dbReference>
<evidence type="ECO:0000256" key="1">
    <source>
        <dbReference type="ARBA" id="ARBA00023186"/>
    </source>
</evidence>